<dbReference type="EMBL" id="CP013387">
    <property type="protein sequence ID" value="AOJ03720.1"/>
    <property type="molecule type" value="Genomic_DNA"/>
</dbReference>
<dbReference type="InterPro" id="IPR037455">
    <property type="entry name" value="LucA/IucC-like"/>
</dbReference>
<dbReference type="InterPro" id="IPR007310">
    <property type="entry name" value="Aerobactin_biosyn_IucA/IucC_N"/>
</dbReference>
<proteinExistence type="predicted"/>
<dbReference type="AlphaFoldDB" id="A0A1B4FJA9"/>
<sequence length="140" mass="15536">MHCLASSRSLVPAVLDEDAFAALAHRAALLGIDPAARWLPVHPWQWDYLQREHPRLVMRCIDLGAGFGTARPTASLRTLGIGADERIHLKLSLSVQALGASRVMPPRYLHNAVLAERCLRALCARDTWLGEHLELCDERA</sequence>
<gene>
    <name evidence="2" type="ORF">WS70_17415</name>
</gene>
<feature type="domain" description="Aerobactin siderophore biosynthesis IucA/IucC N-terminal" evidence="1">
    <location>
        <begin position="9"/>
        <end position="140"/>
    </location>
</feature>
<organism evidence="2 3">
    <name type="scientific">Burkholderia mayonis</name>
    <dbReference type="NCBI Taxonomy" id="1385591"/>
    <lineage>
        <taxon>Bacteria</taxon>
        <taxon>Pseudomonadati</taxon>
        <taxon>Pseudomonadota</taxon>
        <taxon>Betaproteobacteria</taxon>
        <taxon>Burkholderiales</taxon>
        <taxon>Burkholderiaceae</taxon>
        <taxon>Burkholderia</taxon>
        <taxon>pseudomallei group</taxon>
    </lineage>
</organism>
<reference evidence="2 3" key="1">
    <citation type="submission" date="2015-12" db="EMBL/GenBank/DDBJ databases">
        <title>Diversity of Burkholderia near neighbor genomes.</title>
        <authorList>
            <person name="Sahl J."/>
            <person name="Wagner D."/>
            <person name="Keim P."/>
        </authorList>
    </citation>
    <scope>NUCLEOTIDE SEQUENCE [LARGE SCALE GENOMIC DNA]</scope>
    <source>
        <strain evidence="2 3">BDU6</strain>
    </source>
</reference>
<dbReference type="PANTHER" id="PTHR34384">
    <property type="entry name" value="L-2,3-DIAMINOPROPANOATE--CITRATE LIGASE"/>
    <property type="match status" value="1"/>
</dbReference>
<evidence type="ECO:0000259" key="1">
    <source>
        <dbReference type="Pfam" id="PF04183"/>
    </source>
</evidence>
<dbReference type="KEGG" id="buu:WS70_17415"/>
<evidence type="ECO:0000313" key="2">
    <source>
        <dbReference type="EMBL" id="AOJ03720.1"/>
    </source>
</evidence>
<dbReference type="PANTHER" id="PTHR34384:SF6">
    <property type="entry name" value="STAPHYLOFERRIN B SYNTHASE"/>
    <property type="match status" value="1"/>
</dbReference>
<evidence type="ECO:0000313" key="3">
    <source>
        <dbReference type="Proteomes" id="UP000062519"/>
    </source>
</evidence>
<keyword evidence="3" id="KW-1185">Reference proteome</keyword>
<protein>
    <recommendedName>
        <fullName evidence="1">Aerobactin siderophore biosynthesis IucA/IucC N-terminal domain-containing protein</fullName>
    </recommendedName>
</protein>
<name>A0A1B4FJA9_9BURK</name>
<dbReference type="GO" id="GO:0019290">
    <property type="term" value="P:siderophore biosynthetic process"/>
    <property type="evidence" value="ECO:0007669"/>
    <property type="project" value="InterPro"/>
</dbReference>
<dbReference type="Proteomes" id="UP000062519">
    <property type="component" value="Chromosome 2"/>
</dbReference>
<dbReference type="Pfam" id="PF04183">
    <property type="entry name" value="IucA_IucC"/>
    <property type="match status" value="1"/>
</dbReference>
<accession>A0A1B4FJA9</accession>